<dbReference type="EMBL" id="BART01007762">
    <property type="protein sequence ID" value="GAG63044.1"/>
    <property type="molecule type" value="Genomic_DNA"/>
</dbReference>
<evidence type="ECO:0000313" key="1">
    <source>
        <dbReference type="EMBL" id="GAG63044.1"/>
    </source>
</evidence>
<gene>
    <name evidence="1" type="ORF">S01H4_17595</name>
</gene>
<dbReference type="InterPro" id="IPR003749">
    <property type="entry name" value="ThiS/MoaD-like"/>
</dbReference>
<dbReference type="Gene3D" id="3.10.20.30">
    <property type="match status" value="1"/>
</dbReference>
<dbReference type="InterPro" id="IPR012675">
    <property type="entry name" value="Beta-grasp_dom_sf"/>
</dbReference>
<dbReference type="AlphaFoldDB" id="X0Z271"/>
<comment type="caution">
    <text evidence="1">The sequence shown here is derived from an EMBL/GenBank/DDBJ whole genome shotgun (WGS) entry which is preliminary data.</text>
</comment>
<dbReference type="SUPFAM" id="SSF54285">
    <property type="entry name" value="MoaD/ThiS"/>
    <property type="match status" value="1"/>
</dbReference>
<sequence length="47" mass="5016">MSVGDLLKELNLEGKYFGILVDGKKANEDTVIDKDSSITILPHIAGG</sequence>
<dbReference type="InterPro" id="IPR016155">
    <property type="entry name" value="Mopterin_synth/thiamin_S_b"/>
</dbReference>
<evidence type="ECO:0008006" key="2">
    <source>
        <dbReference type="Google" id="ProtNLM"/>
    </source>
</evidence>
<organism evidence="1">
    <name type="scientific">marine sediment metagenome</name>
    <dbReference type="NCBI Taxonomy" id="412755"/>
    <lineage>
        <taxon>unclassified sequences</taxon>
        <taxon>metagenomes</taxon>
        <taxon>ecological metagenomes</taxon>
    </lineage>
</organism>
<dbReference type="Pfam" id="PF02597">
    <property type="entry name" value="ThiS"/>
    <property type="match status" value="1"/>
</dbReference>
<protein>
    <recommendedName>
        <fullName evidence="2">Ubiquitin Mut7-C domain-containing protein</fullName>
    </recommendedName>
</protein>
<proteinExistence type="predicted"/>
<accession>X0Z271</accession>
<name>X0Z271_9ZZZZ</name>
<reference evidence="1" key="1">
    <citation type="journal article" date="2014" name="Front. Microbiol.">
        <title>High frequency of phylogenetically diverse reductive dehalogenase-homologous genes in deep subseafloor sedimentary metagenomes.</title>
        <authorList>
            <person name="Kawai M."/>
            <person name="Futagami T."/>
            <person name="Toyoda A."/>
            <person name="Takaki Y."/>
            <person name="Nishi S."/>
            <person name="Hori S."/>
            <person name="Arai W."/>
            <person name="Tsubouchi T."/>
            <person name="Morono Y."/>
            <person name="Uchiyama I."/>
            <person name="Ito T."/>
            <person name="Fujiyama A."/>
            <person name="Inagaki F."/>
            <person name="Takami H."/>
        </authorList>
    </citation>
    <scope>NUCLEOTIDE SEQUENCE</scope>
    <source>
        <strain evidence="1">Expedition CK06-06</strain>
    </source>
</reference>